<comment type="caution">
    <text evidence="2">The sequence shown here is derived from an EMBL/GenBank/DDBJ whole genome shotgun (WGS) entry which is preliminary data.</text>
</comment>
<feature type="compositionally biased region" description="Low complexity" evidence="1">
    <location>
        <begin position="87"/>
        <end position="98"/>
    </location>
</feature>
<proteinExistence type="predicted"/>
<organism evidence="2 3">
    <name type="scientific">Lolium multiflorum</name>
    <name type="common">Italian ryegrass</name>
    <name type="synonym">Lolium perenne subsp. multiflorum</name>
    <dbReference type="NCBI Taxonomy" id="4521"/>
    <lineage>
        <taxon>Eukaryota</taxon>
        <taxon>Viridiplantae</taxon>
        <taxon>Streptophyta</taxon>
        <taxon>Embryophyta</taxon>
        <taxon>Tracheophyta</taxon>
        <taxon>Spermatophyta</taxon>
        <taxon>Magnoliopsida</taxon>
        <taxon>Liliopsida</taxon>
        <taxon>Poales</taxon>
        <taxon>Poaceae</taxon>
        <taxon>BOP clade</taxon>
        <taxon>Pooideae</taxon>
        <taxon>Poodae</taxon>
        <taxon>Poeae</taxon>
        <taxon>Poeae Chloroplast Group 2 (Poeae type)</taxon>
        <taxon>Loliodinae</taxon>
        <taxon>Loliinae</taxon>
        <taxon>Lolium</taxon>
    </lineage>
</organism>
<feature type="region of interest" description="Disordered" evidence="1">
    <location>
        <begin position="63"/>
        <end position="101"/>
    </location>
</feature>
<keyword evidence="3" id="KW-1185">Reference proteome</keyword>
<sequence length="148" mass="15949">MSSGHVFPSSLDRCLLDGFLRPADVHGSFHESIVALAVLQAETRAALRWCGLPCLADTHRSFPRVTRRPHRSAGRDARRAAPGGGRAASPASPSFSSSSEEKGLTAGWRLSSVFFFGEDWGKSFEKEEEEEDIATGGEGFLVPIAGME</sequence>
<gene>
    <name evidence="2" type="ORF">QYE76_027414</name>
</gene>
<feature type="compositionally biased region" description="Basic residues" evidence="1">
    <location>
        <begin position="63"/>
        <end position="72"/>
    </location>
</feature>
<evidence type="ECO:0000313" key="3">
    <source>
        <dbReference type="Proteomes" id="UP001231189"/>
    </source>
</evidence>
<evidence type="ECO:0000313" key="2">
    <source>
        <dbReference type="EMBL" id="KAK1603741.1"/>
    </source>
</evidence>
<evidence type="ECO:0000256" key="1">
    <source>
        <dbReference type="SAM" id="MobiDB-lite"/>
    </source>
</evidence>
<name>A0AAD8VG08_LOLMU</name>
<dbReference type="AlphaFoldDB" id="A0AAD8VG08"/>
<reference evidence="2" key="1">
    <citation type="submission" date="2023-07" db="EMBL/GenBank/DDBJ databases">
        <title>A chromosome-level genome assembly of Lolium multiflorum.</title>
        <authorList>
            <person name="Chen Y."/>
            <person name="Copetti D."/>
            <person name="Kolliker R."/>
            <person name="Studer B."/>
        </authorList>
    </citation>
    <scope>NUCLEOTIDE SEQUENCE</scope>
    <source>
        <strain evidence="2">02402/16</strain>
        <tissue evidence="2">Leaf</tissue>
    </source>
</reference>
<accession>A0AAD8VG08</accession>
<dbReference type="EMBL" id="JAUUTY010000007">
    <property type="protein sequence ID" value="KAK1603741.1"/>
    <property type="molecule type" value="Genomic_DNA"/>
</dbReference>
<dbReference type="Proteomes" id="UP001231189">
    <property type="component" value="Unassembled WGS sequence"/>
</dbReference>
<protein>
    <submittedName>
        <fullName evidence="2">Uncharacterized protein</fullName>
    </submittedName>
</protein>